<comment type="caution">
    <text evidence="2">The sequence shown here is derived from an EMBL/GenBank/DDBJ whole genome shotgun (WGS) entry which is preliminary data.</text>
</comment>
<reference evidence="2 3" key="1">
    <citation type="submission" date="2022-09" db="EMBL/GenBank/DDBJ databases">
        <authorList>
            <person name="Palmer J.M."/>
        </authorList>
    </citation>
    <scope>NUCLEOTIDE SEQUENCE [LARGE SCALE GENOMIC DNA]</scope>
    <source>
        <strain evidence="2 3">DSM 7382</strain>
    </source>
</reference>
<evidence type="ECO:0000313" key="3">
    <source>
        <dbReference type="Proteomes" id="UP001385951"/>
    </source>
</evidence>
<accession>A0AAW0F7X3</accession>
<proteinExistence type="predicted"/>
<dbReference type="EMBL" id="JASBNA010000107">
    <property type="protein sequence ID" value="KAK7676710.1"/>
    <property type="molecule type" value="Genomic_DNA"/>
</dbReference>
<sequence length="106" mass="11323">MEDFESHVRAVFPAICVANGVFESDDTMGEIESNTFFLLFRLRTCVSTDSIFTGCLRMYGPGDMANNNSTAAIVGPHSQISVSSLPPDGNSESIQHDASILSSSAT</sequence>
<evidence type="ECO:0000256" key="1">
    <source>
        <dbReference type="SAM" id="MobiDB-lite"/>
    </source>
</evidence>
<dbReference type="AlphaFoldDB" id="A0AAW0F7X3"/>
<protein>
    <submittedName>
        <fullName evidence="2">Uncharacterized protein</fullName>
    </submittedName>
</protein>
<organism evidence="2 3">
    <name type="scientific">Cerrena zonata</name>
    <dbReference type="NCBI Taxonomy" id="2478898"/>
    <lineage>
        <taxon>Eukaryota</taxon>
        <taxon>Fungi</taxon>
        <taxon>Dikarya</taxon>
        <taxon>Basidiomycota</taxon>
        <taxon>Agaricomycotina</taxon>
        <taxon>Agaricomycetes</taxon>
        <taxon>Polyporales</taxon>
        <taxon>Cerrenaceae</taxon>
        <taxon>Cerrena</taxon>
    </lineage>
</organism>
<keyword evidence="3" id="KW-1185">Reference proteome</keyword>
<dbReference type="Proteomes" id="UP001385951">
    <property type="component" value="Unassembled WGS sequence"/>
</dbReference>
<name>A0AAW0F7X3_9APHY</name>
<gene>
    <name evidence="2" type="ORF">QCA50_020342</name>
</gene>
<evidence type="ECO:0000313" key="2">
    <source>
        <dbReference type="EMBL" id="KAK7676710.1"/>
    </source>
</evidence>
<feature type="region of interest" description="Disordered" evidence="1">
    <location>
        <begin position="82"/>
        <end position="106"/>
    </location>
</feature>